<sequence length="343" mass="40980">MVDMVYLVYRMTRIEYDRTFTSIQSYLKKYLNKSQLRKDHHDKNAYVTNAFSQIGFQEIRIRSASWGHYSIEVRLRPKLTIDKEGYYSLAKVSEFDWVRDVFNFVLKDTLSLKVPDFFEWTAKRIEAAVDINLQEVLIPQYLSLFKRGFIPDYFMDNDKTKKYFSEITNCYLMSENKTVNWYNRYETLLIKEGKSKKKWVDFSQTKGLFRFETQVRNGKETVKEVLSKQRLKHEVMKFYKLIVGEGDYHTLKCAEQIINQRVQNFKKRQTLITMLKFIEHCGGITKAKEIFVNSNENTKMSADRFGKMLKKLRDLNINPVLIPEEWGIDFIENPYAKIEEEFE</sequence>
<evidence type="ECO:0008006" key="3">
    <source>
        <dbReference type="Google" id="ProtNLM"/>
    </source>
</evidence>
<dbReference type="Proteomes" id="UP000198809">
    <property type="component" value="Unassembled WGS sequence"/>
</dbReference>
<evidence type="ECO:0000313" key="1">
    <source>
        <dbReference type="EMBL" id="SEO59520.1"/>
    </source>
</evidence>
<name>A0A1H8QYV5_9BACL</name>
<protein>
    <recommendedName>
        <fullName evidence="3">Replication-associated protein G2P N-terminal domain-containing protein</fullName>
    </recommendedName>
</protein>
<dbReference type="AlphaFoldDB" id="A0A1H8QYV5"/>
<organism evidence="1 2">
    <name type="scientific">Paenibacillus sophorae</name>
    <dbReference type="NCBI Taxonomy" id="1333845"/>
    <lineage>
        <taxon>Bacteria</taxon>
        <taxon>Bacillati</taxon>
        <taxon>Bacillota</taxon>
        <taxon>Bacilli</taxon>
        <taxon>Bacillales</taxon>
        <taxon>Paenibacillaceae</taxon>
        <taxon>Paenibacillus</taxon>
    </lineage>
</organism>
<reference evidence="1 2" key="1">
    <citation type="submission" date="2016-10" db="EMBL/GenBank/DDBJ databases">
        <authorList>
            <person name="de Groot N.N."/>
        </authorList>
    </citation>
    <scope>NUCLEOTIDE SEQUENCE [LARGE SCALE GENOMIC DNA]</scope>
    <source>
        <strain evidence="1 2">CGMCC 1.10238</strain>
    </source>
</reference>
<proteinExistence type="predicted"/>
<dbReference type="EMBL" id="FODH01000009">
    <property type="protein sequence ID" value="SEO59520.1"/>
    <property type="molecule type" value="Genomic_DNA"/>
</dbReference>
<evidence type="ECO:0000313" key="2">
    <source>
        <dbReference type="Proteomes" id="UP000198809"/>
    </source>
</evidence>
<accession>A0A1H8QYV5</accession>
<gene>
    <name evidence="1" type="ORF">SAMN04487895_10970</name>
</gene>